<dbReference type="AlphaFoldDB" id="A0A849L2J5"/>
<evidence type="ECO:0000256" key="4">
    <source>
        <dbReference type="ARBA" id="ARBA00022989"/>
    </source>
</evidence>
<comment type="subcellular location">
    <subcellularLocation>
        <location evidence="1">Cell membrane</location>
        <topology evidence="1">Multi-pass membrane protein</topology>
    </subcellularLocation>
</comment>
<comment type="caution">
    <text evidence="7">The sequence shown here is derived from an EMBL/GenBank/DDBJ whole genome shotgun (WGS) entry which is preliminary data.</text>
</comment>
<gene>
    <name evidence="7" type="ORF">HMH01_08200</name>
</gene>
<dbReference type="GO" id="GO:0005886">
    <property type="term" value="C:plasma membrane"/>
    <property type="evidence" value="ECO:0007669"/>
    <property type="project" value="UniProtKB-SubCell"/>
</dbReference>
<dbReference type="InterPro" id="IPR001851">
    <property type="entry name" value="ABC_transp_permease"/>
</dbReference>
<feature type="transmembrane region" description="Helical" evidence="6">
    <location>
        <begin position="82"/>
        <end position="99"/>
    </location>
</feature>
<keyword evidence="4 6" id="KW-1133">Transmembrane helix</keyword>
<feature type="transmembrane region" description="Helical" evidence="6">
    <location>
        <begin position="174"/>
        <end position="196"/>
    </location>
</feature>
<keyword evidence="3 6" id="KW-0812">Transmembrane</keyword>
<dbReference type="RefSeq" id="WP_171324173.1">
    <property type="nucleotide sequence ID" value="NZ_JABFBC010000001.1"/>
</dbReference>
<dbReference type="Proteomes" id="UP000572377">
    <property type="component" value="Unassembled WGS sequence"/>
</dbReference>
<evidence type="ECO:0000313" key="8">
    <source>
        <dbReference type="Proteomes" id="UP000572377"/>
    </source>
</evidence>
<dbReference type="EMBL" id="JABFBC010000001">
    <property type="protein sequence ID" value="NNU80421.1"/>
    <property type="molecule type" value="Genomic_DNA"/>
</dbReference>
<reference evidence="7 8" key="1">
    <citation type="submission" date="2020-05" db="EMBL/GenBank/DDBJ databases">
        <title>Gimesia benthica sp. nov., a novel planctomycete isolated from a deep-sea water sample of the Northwest Indian Ocean.</title>
        <authorList>
            <person name="Wang J."/>
            <person name="Ruan C."/>
            <person name="Song L."/>
            <person name="Zhu Y."/>
            <person name="Li A."/>
            <person name="Zheng X."/>
            <person name="Wang L."/>
            <person name="Lu Z."/>
            <person name="Huang Y."/>
            <person name="Du W."/>
            <person name="Zhou Y."/>
            <person name="Huang L."/>
            <person name="Dai X."/>
        </authorList>
    </citation>
    <scope>NUCLEOTIDE SEQUENCE [LARGE SCALE GENOMIC DNA]</scope>
    <source>
        <strain evidence="7 8">YYQ-30</strain>
    </source>
</reference>
<sequence>MTTATPATAPARPEGLIARIEPYMGVFGPLVMIVMIAAFMGAVEPARYFRLSNMNQILLDAALYMPMAMAMTFVITQRGIDLSIGSVAALSAIIIAFLMKQYGFPAWVCVFIALGLGGTMGMINGLVITRLKVPDLIGTLAMDLVYRGFALVLAKGLVLARFPDLITEIGRGQMFGILPTPVVIGLITMVVGYFLLRSTHFGRYTIAIGSNPEASEMTGVSVDRHKVYAYTLMGAMAALAGMMLLGKLNAIQATSAPYFNLHVIAAVVVGGTSLFGGRPSIVGSLAGVLLLSMMINALVTLRIEFFWQSVASGVVIILSVAAYAWLQKKDRDGAASIGAAMANPDNRKILLLALVLAAVLTVLIAIGAVLATPPGASG</sequence>
<evidence type="ECO:0000256" key="2">
    <source>
        <dbReference type="ARBA" id="ARBA00022475"/>
    </source>
</evidence>
<keyword evidence="8" id="KW-1185">Reference proteome</keyword>
<proteinExistence type="predicted"/>
<evidence type="ECO:0000313" key="7">
    <source>
        <dbReference type="EMBL" id="NNU80421.1"/>
    </source>
</evidence>
<accession>A0A849L2J5</accession>
<dbReference type="CDD" id="cd06579">
    <property type="entry name" value="TM_PBP1_transp_AraH_like"/>
    <property type="match status" value="1"/>
</dbReference>
<dbReference type="PANTHER" id="PTHR32196">
    <property type="entry name" value="ABC TRANSPORTER PERMEASE PROTEIN YPHD-RELATED-RELATED"/>
    <property type="match status" value="1"/>
</dbReference>
<feature type="transmembrane region" description="Helical" evidence="6">
    <location>
        <begin position="144"/>
        <end position="162"/>
    </location>
</feature>
<feature type="transmembrane region" description="Helical" evidence="6">
    <location>
        <begin position="306"/>
        <end position="326"/>
    </location>
</feature>
<evidence type="ECO:0000256" key="3">
    <source>
        <dbReference type="ARBA" id="ARBA00022692"/>
    </source>
</evidence>
<feature type="transmembrane region" description="Helical" evidence="6">
    <location>
        <begin position="23"/>
        <end position="45"/>
    </location>
</feature>
<feature type="transmembrane region" description="Helical" evidence="6">
    <location>
        <begin position="227"/>
        <end position="246"/>
    </location>
</feature>
<evidence type="ECO:0000256" key="5">
    <source>
        <dbReference type="ARBA" id="ARBA00023136"/>
    </source>
</evidence>
<feature type="transmembrane region" description="Helical" evidence="6">
    <location>
        <begin position="258"/>
        <end position="275"/>
    </location>
</feature>
<organism evidence="7 8">
    <name type="scientific">Halovulum dunhuangense</name>
    <dbReference type="NCBI Taxonomy" id="1505036"/>
    <lineage>
        <taxon>Bacteria</taxon>
        <taxon>Pseudomonadati</taxon>
        <taxon>Pseudomonadota</taxon>
        <taxon>Alphaproteobacteria</taxon>
        <taxon>Rhodobacterales</taxon>
        <taxon>Paracoccaceae</taxon>
        <taxon>Halovulum</taxon>
    </lineage>
</organism>
<protein>
    <submittedName>
        <fullName evidence="7">ABC transporter permease</fullName>
    </submittedName>
</protein>
<feature type="transmembrane region" description="Helical" evidence="6">
    <location>
        <begin position="57"/>
        <end position="76"/>
    </location>
</feature>
<dbReference type="PANTHER" id="PTHR32196:SF72">
    <property type="entry name" value="RIBOSE IMPORT PERMEASE PROTEIN RBSC"/>
    <property type="match status" value="1"/>
</dbReference>
<feature type="transmembrane region" description="Helical" evidence="6">
    <location>
        <begin position="106"/>
        <end position="124"/>
    </location>
</feature>
<keyword evidence="2" id="KW-1003">Cell membrane</keyword>
<keyword evidence="5 6" id="KW-0472">Membrane</keyword>
<feature type="transmembrane region" description="Helical" evidence="6">
    <location>
        <begin position="281"/>
        <end position="299"/>
    </location>
</feature>
<dbReference type="GO" id="GO:0022857">
    <property type="term" value="F:transmembrane transporter activity"/>
    <property type="evidence" value="ECO:0007669"/>
    <property type="project" value="InterPro"/>
</dbReference>
<feature type="transmembrane region" description="Helical" evidence="6">
    <location>
        <begin position="349"/>
        <end position="371"/>
    </location>
</feature>
<evidence type="ECO:0000256" key="6">
    <source>
        <dbReference type="SAM" id="Phobius"/>
    </source>
</evidence>
<name>A0A849L2J5_9RHOB</name>
<dbReference type="Pfam" id="PF02653">
    <property type="entry name" value="BPD_transp_2"/>
    <property type="match status" value="1"/>
</dbReference>
<evidence type="ECO:0000256" key="1">
    <source>
        <dbReference type="ARBA" id="ARBA00004651"/>
    </source>
</evidence>